<dbReference type="CDD" id="cd14279">
    <property type="entry name" value="CUE"/>
    <property type="match status" value="1"/>
</dbReference>
<dbReference type="AlphaFoldDB" id="A0A6A6JRW9"/>
<dbReference type="SUPFAM" id="SSF46934">
    <property type="entry name" value="UBA-like"/>
    <property type="match status" value="1"/>
</dbReference>
<feature type="compositionally biased region" description="Polar residues" evidence="1">
    <location>
        <begin position="206"/>
        <end position="225"/>
    </location>
</feature>
<name>A0A6A6JRW9_WESOR</name>
<dbReference type="PANTHER" id="PTHR46535">
    <property type="entry name" value="NEDD4-BINDING PROTEIN 2"/>
    <property type="match status" value="1"/>
</dbReference>
<sequence length="526" mass="56402">MDEDLQLLEQEYCPVIDPTVVYAIYSDFAGTDDALQSARELLDGLKQAALVQQQTDFDPSGSSGDGGAIIANSSSRTGSNDTEDWTSTAEEGVSQTTDESREGGVYFRQTESYDAADKEALLAETFPGVRRDLVKHILRKCGEDLSRATDELLNHVFLAEAETVSAEELVVPKGIDAFFEEHHVPTRSRKGRKKKNRRDNGKIHTASASESDVPSSPTNNPWSNGNSQIELIASCTNMSTAAISSLYHRNGASIPATIGALIDENLASNRSTEQPEPGLIQDAIALVETFPSIELEHAVALLRLTSPSTPNAHELAKALLTPSSSKSSTYINRTIIPHYAPLRLTDTIPTTSLSKENLPPLAPSLSPYTTSSLSIARSAAFTQASSLHRKGKSSPLMKSAAAYYAQLGRDLSLHLRAASAADADALVASQWVPGQMLDLHGVSVADAVRIAETKAAEWWEGLGEERVPGGGRRGVGDGYRIVVGLGRHSEGGRGKLGPAVVRALVKRGWKVEVGTGEVRVIGRGRR</sequence>
<dbReference type="OrthoDB" id="443981at2759"/>
<keyword evidence="4" id="KW-1185">Reference proteome</keyword>
<dbReference type="GO" id="GO:0004519">
    <property type="term" value="F:endonuclease activity"/>
    <property type="evidence" value="ECO:0007669"/>
    <property type="project" value="TreeGrafter"/>
</dbReference>
<evidence type="ECO:0000256" key="1">
    <source>
        <dbReference type="SAM" id="MobiDB-lite"/>
    </source>
</evidence>
<feature type="region of interest" description="Disordered" evidence="1">
    <location>
        <begin position="55"/>
        <end position="105"/>
    </location>
</feature>
<dbReference type="SUPFAM" id="SSF160443">
    <property type="entry name" value="SMR domain-like"/>
    <property type="match status" value="1"/>
</dbReference>
<evidence type="ECO:0000313" key="4">
    <source>
        <dbReference type="Proteomes" id="UP000800097"/>
    </source>
</evidence>
<feature type="compositionally biased region" description="Basic residues" evidence="1">
    <location>
        <begin position="185"/>
        <end position="197"/>
    </location>
</feature>
<dbReference type="EMBL" id="ML986487">
    <property type="protein sequence ID" value="KAF2279137.1"/>
    <property type="molecule type" value="Genomic_DNA"/>
</dbReference>
<protein>
    <recommendedName>
        <fullName evidence="2">Smr domain-containing protein</fullName>
    </recommendedName>
</protein>
<organism evidence="3 4">
    <name type="scientific">Westerdykella ornata</name>
    <dbReference type="NCBI Taxonomy" id="318751"/>
    <lineage>
        <taxon>Eukaryota</taxon>
        <taxon>Fungi</taxon>
        <taxon>Dikarya</taxon>
        <taxon>Ascomycota</taxon>
        <taxon>Pezizomycotina</taxon>
        <taxon>Dothideomycetes</taxon>
        <taxon>Pleosporomycetidae</taxon>
        <taxon>Pleosporales</taxon>
        <taxon>Sporormiaceae</taxon>
        <taxon>Westerdykella</taxon>
    </lineage>
</organism>
<dbReference type="PANTHER" id="PTHR46535:SF1">
    <property type="entry name" value="NEDD4-BINDING PROTEIN 2"/>
    <property type="match status" value="1"/>
</dbReference>
<dbReference type="PROSITE" id="PS50828">
    <property type="entry name" value="SMR"/>
    <property type="match status" value="1"/>
</dbReference>
<dbReference type="InterPro" id="IPR002625">
    <property type="entry name" value="Smr_dom"/>
</dbReference>
<dbReference type="Proteomes" id="UP000800097">
    <property type="component" value="Unassembled WGS sequence"/>
</dbReference>
<reference evidence="3" key="1">
    <citation type="journal article" date="2020" name="Stud. Mycol.">
        <title>101 Dothideomycetes genomes: a test case for predicting lifestyles and emergence of pathogens.</title>
        <authorList>
            <person name="Haridas S."/>
            <person name="Albert R."/>
            <person name="Binder M."/>
            <person name="Bloem J."/>
            <person name="Labutti K."/>
            <person name="Salamov A."/>
            <person name="Andreopoulos B."/>
            <person name="Baker S."/>
            <person name="Barry K."/>
            <person name="Bills G."/>
            <person name="Bluhm B."/>
            <person name="Cannon C."/>
            <person name="Castanera R."/>
            <person name="Culley D."/>
            <person name="Daum C."/>
            <person name="Ezra D."/>
            <person name="Gonzalez J."/>
            <person name="Henrissat B."/>
            <person name="Kuo A."/>
            <person name="Liang C."/>
            <person name="Lipzen A."/>
            <person name="Lutzoni F."/>
            <person name="Magnuson J."/>
            <person name="Mondo S."/>
            <person name="Nolan M."/>
            <person name="Ohm R."/>
            <person name="Pangilinan J."/>
            <person name="Park H.-J."/>
            <person name="Ramirez L."/>
            <person name="Alfaro M."/>
            <person name="Sun H."/>
            <person name="Tritt A."/>
            <person name="Yoshinaga Y."/>
            <person name="Zwiers L.-H."/>
            <person name="Turgeon B."/>
            <person name="Goodwin S."/>
            <person name="Spatafora J."/>
            <person name="Crous P."/>
            <person name="Grigoriev I."/>
        </authorList>
    </citation>
    <scope>NUCLEOTIDE SEQUENCE</scope>
    <source>
        <strain evidence="3">CBS 379.55</strain>
    </source>
</reference>
<dbReference type="GO" id="GO:0005634">
    <property type="term" value="C:nucleus"/>
    <property type="evidence" value="ECO:0007669"/>
    <property type="project" value="TreeGrafter"/>
</dbReference>
<dbReference type="InterPro" id="IPR052772">
    <property type="entry name" value="Endo/PolyKinase_Domain-Protein"/>
</dbReference>
<gene>
    <name evidence="3" type="ORF">EI97DRAFT_228226</name>
</gene>
<dbReference type="InterPro" id="IPR058864">
    <property type="entry name" value="UBA_10"/>
</dbReference>
<evidence type="ECO:0000259" key="2">
    <source>
        <dbReference type="PROSITE" id="PS50828"/>
    </source>
</evidence>
<feature type="compositionally biased region" description="Polar residues" evidence="1">
    <location>
        <begin position="76"/>
        <end position="97"/>
    </location>
</feature>
<feature type="region of interest" description="Disordered" evidence="1">
    <location>
        <begin position="182"/>
        <end position="225"/>
    </location>
</feature>
<evidence type="ECO:0000313" key="3">
    <source>
        <dbReference type="EMBL" id="KAF2279137.1"/>
    </source>
</evidence>
<dbReference type="GeneID" id="54547103"/>
<dbReference type="InterPro" id="IPR036063">
    <property type="entry name" value="Smr_dom_sf"/>
</dbReference>
<proteinExistence type="predicted"/>
<feature type="domain" description="Smr" evidence="2">
    <location>
        <begin position="437"/>
        <end position="523"/>
    </location>
</feature>
<dbReference type="Pfam" id="PF26286">
    <property type="entry name" value="UBA_10"/>
    <property type="match status" value="1"/>
</dbReference>
<dbReference type="RefSeq" id="XP_033656676.1">
    <property type="nucleotide sequence ID" value="XM_033793928.1"/>
</dbReference>
<dbReference type="Gene3D" id="3.30.1370.110">
    <property type="match status" value="1"/>
</dbReference>
<accession>A0A6A6JRW9</accession>
<dbReference type="InterPro" id="IPR009060">
    <property type="entry name" value="UBA-like_sf"/>
</dbReference>